<evidence type="ECO:0000313" key="2">
    <source>
        <dbReference type="EMBL" id="MDJ1114049.1"/>
    </source>
</evidence>
<accession>A0ABT6ZD17</accession>
<dbReference type="Proteomes" id="UP001321481">
    <property type="component" value="Unassembled WGS sequence"/>
</dbReference>
<proteinExistence type="predicted"/>
<keyword evidence="1" id="KW-0472">Membrane</keyword>
<evidence type="ECO:0000256" key="1">
    <source>
        <dbReference type="SAM" id="Phobius"/>
    </source>
</evidence>
<keyword evidence="3" id="KW-1185">Reference proteome</keyword>
<feature type="transmembrane region" description="Helical" evidence="1">
    <location>
        <begin position="13"/>
        <end position="33"/>
    </location>
</feature>
<keyword evidence="1" id="KW-0812">Transmembrane</keyword>
<organism evidence="2 3">
    <name type="scientific">Microbacterium dauci</name>
    <dbReference type="NCBI Taxonomy" id="3048008"/>
    <lineage>
        <taxon>Bacteria</taxon>
        <taxon>Bacillati</taxon>
        <taxon>Actinomycetota</taxon>
        <taxon>Actinomycetes</taxon>
        <taxon>Micrococcales</taxon>
        <taxon>Microbacteriaceae</taxon>
        <taxon>Microbacterium</taxon>
    </lineage>
</organism>
<reference evidence="2 3" key="1">
    <citation type="submission" date="2023-05" db="EMBL/GenBank/DDBJ databases">
        <title>Microbacterium dauci sp.nov., Isolated from Carrot Rhizosphere Soil.</title>
        <authorList>
            <person name="Xiao Z."/>
            <person name="Zheng J."/>
        </authorList>
    </citation>
    <scope>NUCLEOTIDE SEQUENCE [LARGE SCALE GENOMIC DNA]</scope>
    <source>
        <strain evidence="2 3">LX3-4</strain>
    </source>
</reference>
<dbReference type="EMBL" id="JASJND010000004">
    <property type="protein sequence ID" value="MDJ1114049.1"/>
    <property type="molecule type" value="Genomic_DNA"/>
</dbReference>
<protein>
    <recommendedName>
        <fullName evidence="4">DUF4175 domain-containing protein</fullName>
    </recommendedName>
</protein>
<dbReference type="RefSeq" id="WP_283715591.1">
    <property type="nucleotide sequence ID" value="NZ_JASJND010000004.1"/>
</dbReference>
<name>A0ABT6ZD17_9MICO</name>
<evidence type="ECO:0000313" key="3">
    <source>
        <dbReference type="Proteomes" id="UP001321481"/>
    </source>
</evidence>
<comment type="caution">
    <text evidence="2">The sequence shown here is derived from an EMBL/GenBank/DDBJ whole genome shotgun (WGS) entry which is preliminary data.</text>
</comment>
<gene>
    <name evidence="2" type="ORF">QNI14_06250</name>
</gene>
<sequence>MYAALWRVLPGPWWVRVLILLVLLAGVLYALYFHVFPWVFTFFAPDQESTIGGG</sequence>
<evidence type="ECO:0008006" key="4">
    <source>
        <dbReference type="Google" id="ProtNLM"/>
    </source>
</evidence>
<keyword evidence="1" id="KW-1133">Transmembrane helix</keyword>